<name>W4L8Y5_ENTF1</name>
<dbReference type="Proteomes" id="UP000019141">
    <property type="component" value="Unassembled WGS sequence"/>
</dbReference>
<reference evidence="2 3" key="1">
    <citation type="journal article" date="2014" name="Nature">
        <title>An environmental bacterial taxon with a large and distinct metabolic repertoire.</title>
        <authorList>
            <person name="Wilson M.C."/>
            <person name="Mori T."/>
            <person name="Ruckert C."/>
            <person name="Uria A.R."/>
            <person name="Helf M.J."/>
            <person name="Takada K."/>
            <person name="Gernert C."/>
            <person name="Steffens U.A."/>
            <person name="Heycke N."/>
            <person name="Schmitt S."/>
            <person name="Rinke C."/>
            <person name="Helfrich E.J."/>
            <person name="Brachmann A.O."/>
            <person name="Gurgui C."/>
            <person name="Wakimoto T."/>
            <person name="Kracht M."/>
            <person name="Crusemann M."/>
            <person name="Hentschel U."/>
            <person name="Abe I."/>
            <person name="Matsunaga S."/>
            <person name="Kalinowski J."/>
            <person name="Takeyama H."/>
            <person name="Piel J."/>
        </authorList>
    </citation>
    <scope>NUCLEOTIDE SEQUENCE [LARGE SCALE GENOMIC DNA]</scope>
    <source>
        <strain evidence="3">TSY1</strain>
    </source>
</reference>
<dbReference type="CDD" id="cd08351">
    <property type="entry name" value="ChaP_like"/>
    <property type="match status" value="1"/>
</dbReference>
<protein>
    <submittedName>
        <fullName evidence="2">Cysteine transferase</fullName>
    </submittedName>
</protein>
<sequence>MAIHLDHTIVPAHDKEKSAKFMAYIMGLEYGGLFGHFAAVKVDEHLSLDFDNRENFQGNHYAFLVTDEDFDAILGRVQGEGLKYGSSPFAQDDMEINHRHGGRGFYFRDENGHSWEFITHTYIKEEMIG</sequence>
<keyword evidence="3" id="KW-1185">Reference proteome</keyword>
<evidence type="ECO:0000259" key="1">
    <source>
        <dbReference type="PROSITE" id="PS51819"/>
    </source>
</evidence>
<evidence type="ECO:0000313" key="3">
    <source>
        <dbReference type="Proteomes" id="UP000019141"/>
    </source>
</evidence>
<dbReference type="EMBL" id="AZHW01001109">
    <property type="protein sequence ID" value="ETW94170.1"/>
    <property type="molecule type" value="Genomic_DNA"/>
</dbReference>
<comment type="caution">
    <text evidence="2">The sequence shown here is derived from an EMBL/GenBank/DDBJ whole genome shotgun (WGS) entry which is preliminary data.</text>
</comment>
<dbReference type="AlphaFoldDB" id="W4L8Y5"/>
<dbReference type="InterPro" id="IPR037523">
    <property type="entry name" value="VOC_core"/>
</dbReference>
<feature type="domain" description="VOC" evidence="1">
    <location>
        <begin position="4"/>
        <end position="120"/>
    </location>
</feature>
<dbReference type="InterPro" id="IPR029068">
    <property type="entry name" value="Glyas_Bleomycin-R_OHBP_Dase"/>
</dbReference>
<dbReference type="HOGENOM" id="CLU_142293_0_0_7"/>
<dbReference type="PROSITE" id="PS51819">
    <property type="entry name" value="VOC"/>
    <property type="match status" value="1"/>
</dbReference>
<accession>W4L8Y5</accession>
<organism evidence="2 3">
    <name type="scientific">Entotheonella factor</name>
    <dbReference type="NCBI Taxonomy" id="1429438"/>
    <lineage>
        <taxon>Bacteria</taxon>
        <taxon>Pseudomonadati</taxon>
        <taxon>Nitrospinota/Tectimicrobiota group</taxon>
        <taxon>Candidatus Tectimicrobiota</taxon>
        <taxon>Candidatus Entotheonellia</taxon>
        <taxon>Candidatus Entotheonellales</taxon>
        <taxon>Candidatus Entotheonellaceae</taxon>
        <taxon>Candidatus Entotheonella</taxon>
    </lineage>
</organism>
<dbReference type="PATRIC" id="fig|1429438.4.peg.6776"/>
<proteinExistence type="predicted"/>
<evidence type="ECO:0000313" key="2">
    <source>
        <dbReference type="EMBL" id="ETW94170.1"/>
    </source>
</evidence>
<keyword evidence="2" id="KW-0808">Transferase</keyword>
<dbReference type="GO" id="GO:0016740">
    <property type="term" value="F:transferase activity"/>
    <property type="evidence" value="ECO:0007669"/>
    <property type="project" value="UniProtKB-KW"/>
</dbReference>
<dbReference type="SUPFAM" id="SSF54593">
    <property type="entry name" value="Glyoxalase/Bleomycin resistance protein/Dihydroxybiphenyl dioxygenase"/>
    <property type="match status" value="1"/>
</dbReference>
<dbReference type="Gene3D" id="3.10.180.10">
    <property type="entry name" value="2,3-Dihydroxybiphenyl 1,2-Dioxygenase, domain 1"/>
    <property type="match status" value="1"/>
</dbReference>
<gene>
    <name evidence="2" type="ORF">ETSY1_36045</name>
</gene>